<keyword evidence="3" id="KW-1185">Reference proteome</keyword>
<dbReference type="AlphaFoldDB" id="A0A437LXW7"/>
<gene>
    <name evidence="2" type="ORF">EOD43_18355</name>
</gene>
<proteinExistence type="predicted"/>
<organism evidence="2 3">
    <name type="scientific">Sphingomonas crocodyli</name>
    <dbReference type="NCBI Taxonomy" id="1979270"/>
    <lineage>
        <taxon>Bacteria</taxon>
        <taxon>Pseudomonadati</taxon>
        <taxon>Pseudomonadota</taxon>
        <taxon>Alphaproteobacteria</taxon>
        <taxon>Sphingomonadales</taxon>
        <taxon>Sphingomonadaceae</taxon>
        <taxon>Sphingomonas</taxon>
    </lineage>
</organism>
<feature type="region of interest" description="Disordered" evidence="1">
    <location>
        <begin position="80"/>
        <end position="147"/>
    </location>
</feature>
<feature type="region of interest" description="Disordered" evidence="1">
    <location>
        <begin position="201"/>
        <end position="221"/>
    </location>
</feature>
<name>A0A437LXW7_9SPHN</name>
<feature type="compositionally biased region" description="Gly residues" evidence="1">
    <location>
        <begin position="204"/>
        <end position="217"/>
    </location>
</feature>
<dbReference type="EMBL" id="SACN01000003">
    <property type="protein sequence ID" value="RVT90255.1"/>
    <property type="molecule type" value="Genomic_DNA"/>
</dbReference>
<feature type="compositionally biased region" description="Basic and acidic residues" evidence="1">
    <location>
        <begin position="123"/>
        <end position="135"/>
    </location>
</feature>
<dbReference type="Proteomes" id="UP000282971">
    <property type="component" value="Unassembled WGS sequence"/>
</dbReference>
<dbReference type="OrthoDB" id="1550938at2"/>
<dbReference type="Pfam" id="PF11459">
    <property type="entry name" value="AbiEi_3"/>
    <property type="match status" value="1"/>
</dbReference>
<comment type="caution">
    <text evidence="2">The sequence shown here is derived from an EMBL/GenBank/DDBJ whole genome shotgun (WGS) entry which is preliminary data.</text>
</comment>
<dbReference type="InterPro" id="IPR021561">
    <property type="entry name" value="AbiEi_3"/>
</dbReference>
<evidence type="ECO:0000313" key="2">
    <source>
        <dbReference type="EMBL" id="RVT90255.1"/>
    </source>
</evidence>
<protein>
    <submittedName>
        <fullName evidence="2">Uncharacterized protein</fullName>
    </submittedName>
</protein>
<reference evidence="2 3" key="1">
    <citation type="submission" date="2019-01" db="EMBL/GenBank/DDBJ databases">
        <authorList>
            <person name="Chen W.-M."/>
        </authorList>
    </citation>
    <scope>NUCLEOTIDE SEQUENCE [LARGE SCALE GENOMIC DNA]</scope>
    <source>
        <strain evidence="2 3">CCP-7</strain>
    </source>
</reference>
<evidence type="ECO:0000256" key="1">
    <source>
        <dbReference type="SAM" id="MobiDB-lite"/>
    </source>
</evidence>
<evidence type="ECO:0000313" key="3">
    <source>
        <dbReference type="Proteomes" id="UP000282971"/>
    </source>
</evidence>
<accession>A0A437LXW7</accession>
<sequence length="254" mass="29022">MERATGAPRFPSTSRFSGMERAILETLEEILKIVSFQHGAELFERLTTLKPKLMDTLLAACRSLKSKRLFLYFASQPPRLGKADKGRRHRPRLGQAPDRPGCCTRSGVPDHRPRSGNSGATPKHYEGNGDRRENWSSRSRTVSSALTARRLAASRSRLLVDRSGAPPKTHGVTILHLRRVLRSIMPPEPASKFHRERHNRLERGSGGSIRGRQGCDGGLQSWPRRHRPCSWRDDRRDSVRNLVERRKLRQRIYR</sequence>